<dbReference type="PANTHER" id="PTHR11505">
    <property type="entry name" value="L1 TRANSPOSABLE ELEMENT-RELATED"/>
    <property type="match status" value="1"/>
</dbReference>
<keyword evidence="1" id="KW-0175">Coiled coil</keyword>
<sequence>MKLFLEHLFVGPIEDIASLSQEIATTSKELKREVVDLEQRVDSVERNHDAQAGELDHHRQELLTLQDSHRELQYRLEDLENRSRHSNIRIRGVTAQATSGSLEDFVIQLFWNAAPAIKDQEIILDRTHRVSQPSWAPGQAQDILTCLHYYKHREQILAAVRDLNAINF</sequence>
<evidence type="ECO:0000313" key="3">
    <source>
        <dbReference type="Proteomes" id="UP001066276"/>
    </source>
</evidence>
<dbReference type="Proteomes" id="UP001066276">
    <property type="component" value="Chromosome 4_1"/>
</dbReference>
<dbReference type="EMBL" id="JANPWB010000007">
    <property type="protein sequence ID" value="KAJ1172684.1"/>
    <property type="molecule type" value="Genomic_DNA"/>
</dbReference>
<dbReference type="Gene3D" id="3.30.70.1820">
    <property type="entry name" value="L1 transposable element, RRM domain"/>
    <property type="match status" value="1"/>
</dbReference>
<accession>A0AAV7T816</accession>
<reference evidence="2" key="1">
    <citation type="journal article" date="2022" name="bioRxiv">
        <title>Sequencing and chromosome-scale assembly of the giantPleurodeles waltlgenome.</title>
        <authorList>
            <person name="Brown T."/>
            <person name="Elewa A."/>
            <person name="Iarovenko S."/>
            <person name="Subramanian E."/>
            <person name="Araus A.J."/>
            <person name="Petzold A."/>
            <person name="Susuki M."/>
            <person name="Suzuki K.-i.T."/>
            <person name="Hayashi T."/>
            <person name="Toyoda A."/>
            <person name="Oliveira C."/>
            <person name="Osipova E."/>
            <person name="Leigh N.D."/>
            <person name="Simon A."/>
            <person name="Yun M.H."/>
        </authorList>
    </citation>
    <scope>NUCLEOTIDE SEQUENCE</scope>
    <source>
        <strain evidence="2">20211129_DDA</strain>
        <tissue evidence="2">Liver</tissue>
    </source>
</reference>
<feature type="coiled-coil region" evidence="1">
    <location>
        <begin position="20"/>
        <end position="82"/>
    </location>
</feature>
<comment type="caution">
    <text evidence="2">The sequence shown here is derived from an EMBL/GenBank/DDBJ whole genome shotgun (WGS) entry which is preliminary data.</text>
</comment>
<name>A0AAV7T816_PLEWA</name>
<protein>
    <recommendedName>
        <fullName evidence="4">Kinetochore protein Spc24</fullName>
    </recommendedName>
</protein>
<proteinExistence type="predicted"/>
<evidence type="ECO:0000313" key="2">
    <source>
        <dbReference type="EMBL" id="KAJ1172684.1"/>
    </source>
</evidence>
<evidence type="ECO:0000256" key="1">
    <source>
        <dbReference type="SAM" id="Coils"/>
    </source>
</evidence>
<evidence type="ECO:0008006" key="4">
    <source>
        <dbReference type="Google" id="ProtNLM"/>
    </source>
</evidence>
<organism evidence="2 3">
    <name type="scientific">Pleurodeles waltl</name>
    <name type="common">Iberian ribbed newt</name>
    <dbReference type="NCBI Taxonomy" id="8319"/>
    <lineage>
        <taxon>Eukaryota</taxon>
        <taxon>Metazoa</taxon>
        <taxon>Chordata</taxon>
        <taxon>Craniata</taxon>
        <taxon>Vertebrata</taxon>
        <taxon>Euteleostomi</taxon>
        <taxon>Amphibia</taxon>
        <taxon>Batrachia</taxon>
        <taxon>Caudata</taxon>
        <taxon>Salamandroidea</taxon>
        <taxon>Salamandridae</taxon>
        <taxon>Pleurodelinae</taxon>
        <taxon>Pleurodeles</taxon>
    </lineage>
</organism>
<gene>
    <name evidence="2" type="ORF">NDU88_004528</name>
</gene>
<dbReference type="InterPro" id="IPR004244">
    <property type="entry name" value="Transposase_22"/>
</dbReference>
<keyword evidence="3" id="KW-1185">Reference proteome</keyword>
<dbReference type="AlphaFoldDB" id="A0AAV7T816"/>